<dbReference type="EMBL" id="JAHQCR010000065">
    <property type="protein sequence ID" value="MBU9722977.1"/>
    <property type="molecule type" value="Genomic_DNA"/>
</dbReference>
<dbReference type="Proteomes" id="UP000790580">
    <property type="component" value="Unassembled WGS sequence"/>
</dbReference>
<evidence type="ECO:0000313" key="1">
    <source>
        <dbReference type="EMBL" id="MBU9722792.1"/>
    </source>
</evidence>
<dbReference type="InterPro" id="IPR009057">
    <property type="entry name" value="Homeodomain-like_sf"/>
</dbReference>
<dbReference type="SUPFAM" id="SSF46689">
    <property type="entry name" value="Homeodomain-like"/>
    <property type="match status" value="1"/>
</dbReference>
<gene>
    <name evidence="1" type="ORF">KS407_15355</name>
    <name evidence="2" type="ORF">KS407_15655</name>
    <name evidence="3" type="ORF">KS407_16070</name>
    <name evidence="4" type="ORF">KS407_16280</name>
    <name evidence="5" type="ORF">KS407_17270</name>
    <name evidence="6" type="ORF">KS407_20085</name>
</gene>
<dbReference type="InterPro" id="IPR002514">
    <property type="entry name" value="Transposase_8"/>
</dbReference>
<sequence length="101" mass="12153">MERVKMIKTYDEEFKEYIAKLVVEEGKKATEVSSEMDISSKNIYRWVKKYREKLKQSKEGTEYITPGEYKKREKELLDQINELKEENEIIKKAAHIFMKGR</sequence>
<proteinExistence type="predicted"/>
<dbReference type="EMBL" id="JAHQCR010000064">
    <property type="protein sequence ID" value="MBU9722935.1"/>
    <property type="molecule type" value="Genomic_DNA"/>
</dbReference>
<comment type="caution">
    <text evidence="6">The sequence shown here is derived from an EMBL/GenBank/DDBJ whole genome shotgun (WGS) entry which is preliminary data.</text>
</comment>
<dbReference type="EMBL" id="JAHQCR010000085">
    <property type="protein sequence ID" value="MBU9723723.1"/>
    <property type="molecule type" value="Genomic_DNA"/>
</dbReference>
<evidence type="ECO:0000313" key="2">
    <source>
        <dbReference type="EMBL" id="MBU9722852.1"/>
    </source>
</evidence>
<evidence type="ECO:0000313" key="3">
    <source>
        <dbReference type="EMBL" id="MBU9722935.1"/>
    </source>
</evidence>
<dbReference type="Pfam" id="PF01527">
    <property type="entry name" value="HTH_Tnp_1"/>
    <property type="match status" value="1"/>
</dbReference>
<protein>
    <submittedName>
        <fullName evidence="6">Transposase</fullName>
    </submittedName>
</protein>
<evidence type="ECO:0000313" key="4">
    <source>
        <dbReference type="EMBL" id="MBU9722977.1"/>
    </source>
</evidence>
<accession>A0ABS6JYZ7</accession>
<name>A0ABS6JYZ7_9BACI</name>
<reference evidence="6 7" key="1">
    <citation type="submission" date="2021-06" db="EMBL/GenBank/DDBJ databases">
        <title>Bacillus sp. RD4P76, an endophyte from a halophyte.</title>
        <authorList>
            <person name="Sun J.-Q."/>
        </authorList>
    </citation>
    <scope>NUCLEOTIDE SEQUENCE [LARGE SCALE GENOMIC DNA]</scope>
    <source>
        <strain evidence="6 7">JCM 17098</strain>
    </source>
</reference>
<evidence type="ECO:0000313" key="6">
    <source>
        <dbReference type="EMBL" id="MBU9723723.1"/>
    </source>
</evidence>
<organism evidence="6 7">
    <name type="scientific">Evansella alkalicola</name>
    <dbReference type="NCBI Taxonomy" id="745819"/>
    <lineage>
        <taxon>Bacteria</taxon>
        <taxon>Bacillati</taxon>
        <taxon>Bacillota</taxon>
        <taxon>Bacilli</taxon>
        <taxon>Bacillales</taxon>
        <taxon>Bacillaceae</taxon>
        <taxon>Evansella</taxon>
    </lineage>
</organism>
<evidence type="ECO:0000313" key="7">
    <source>
        <dbReference type="Proteomes" id="UP000790580"/>
    </source>
</evidence>
<keyword evidence="7" id="KW-1185">Reference proteome</keyword>
<dbReference type="EMBL" id="JAHQCR010000071">
    <property type="protein sequence ID" value="MBU9723171.1"/>
    <property type="molecule type" value="Genomic_DNA"/>
</dbReference>
<evidence type="ECO:0000313" key="5">
    <source>
        <dbReference type="EMBL" id="MBU9723171.1"/>
    </source>
</evidence>
<dbReference type="Gene3D" id="1.10.10.60">
    <property type="entry name" value="Homeodomain-like"/>
    <property type="match status" value="1"/>
</dbReference>
<dbReference type="EMBL" id="JAHQCR010000062">
    <property type="protein sequence ID" value="MBU9722792.1"/>
    <property type="molecule type" value="Genomic_DNA"/>
</dbReference>
<dbReference type="EMBL" id="JAHQCR010000063">
    <property type="protein sequence ID" value="MBU9722852.1"/>
    <property type="molecule type" value="Genomic_DNA"/>
</dbReference>